<feature type="domain" description="T20D4.11-like" evidence="2">
    <location>
        <begin position="48"/>
        <end position="173"/>
    </location>
</feature>
<comment type="caution">
    <text evidence="3">The sequence shown here is derived from an EMBL/GenBank/DDBJ whole genome shotgun (WGS) entry which is preliminary data.</text>
</comment>
<keyword evidence="4" id="KW-1185">Reference proteome</keyword>
<dbReference type="Pfam" id="PF01579">
    <property type="entry name" value="DUF19"/>
    <property type="match status" value="1"/>
</dbReference>
<evidence type="ECO:0000313" key="3">
    <source>
        <dbReference type="EMBL" id="CAB3398439.1"/>
    </source>
</evidence>
<organism evidence="3 4">
    <name type="scientific">Caenorhabditis bovis</name>
    <dbReference type="NCBI Taxonomy" id="2654633"/>
    <lineage>
        <taxon>Eukaryota</taxon>
        <taxon>Metazoa</taxon>
        <taxon>Ecdysozoa</taxon>
        <taxon>Nematoda</taxon>
        <taxon>Chromadorea</taxon>
        <taxon>Rhabditida</taxon>
        <taxon>Rhabditina</taxon>
        <taxon>Rhabditomorpha</taxon>
        <taxon>Rhabditoidea</taxon>
        <taxon>Rhabditidae</taxon>
        <taxon>Peloderinae</taxon>
        <taxon>Caenorhabditis</taxon>
    </lineage>
</organism>
<dbReference type="AlphaFoldDB" id="A0A8S1EG13"/>
<reference evidence="3 4" key="1">
    <citation type="submission" date="2020-04" db="EMBL/GenBank/DDBJ databases">
        <authorList>
            <person name="Laetsch R D."/>
            <person name="Stevens L."/>
            <person name="Kumar S."/>
            <person name="Blaxter L. M."/>
        </authorList>
    </citation>
    <scope>NUCLEOTIDE SEQUENCE [LARGE SCALE GENOMIC DNA]</scope>
</reference>
<feature type="transmembrane region" description="Helical" evidence="1">
    <location>
        <begin position="6"/>
        <end position="28"/>
    </location>
</feature>
<proteinExistence type="predicted"/>
<dbReference type="Proteomes" id="UP000494206">
    <property type="component" value="Unassembled WGS sequence"/>
</dbReference>
<keyword evidence="1" id="KW-1133">Transmembrane helix</keyword>
<dbReference type="InterPro" id="IPR002542">
    <property type="entry name" value="T20D4.11-like_dom"/>
</dbReference>
<protein>
    <recommendedName>
        <fullName evidence="2">T20D4.11-like domain-containing protein</fullName>
    </recommendedName>
</protein>
<evidence type="ECO:0000256" key="1">
    <source>
        <dbReference type="SAM" id="Phobius"/>
    </source>
</evidence>
<keyword evidence="1" id="KW-0472">Membrane</keyword>
<name>A0A8S1EG13_9PELO</name>
<keyword evidence="1" id="KW-0812">Transmembrane</keyword>
<gene>
    <name evidence="3" type="ORF">CBOVIS_LOCUS1712</name>
</gene>
<accession>A0A8S1EG13</accession>
<dbReference type="EMBL" id="CADEPM010000001">
    <property type="protein sequence ID" value="CAB3398439.1"/>
    <property type="molecule type" value="Genomic_DNA"/>
</dbReference>
<evidence type="ECO:0000313" key="4">
    <source>
        <dbReference type="Proteomes" id="UP000494206"/>
    </source>
</evidence>
<sequence>MSRSKLFIIISIVAVLILALLIGGFFLLDYFFLKPRGFCFFGDRSTLDDECWPRFIDVVNEYEKVNVTYRFLGKPEEYAGVVPACGKMSECLSKVKCDHSSQTKNFTTICSFFNYYTKDFASCANQLYEKRNDVDCLSLLFNDSSEETDMCVQWDHMQPCIHQQINNICGDVMGLRRDKYKLHADEFRYMICDMVLPIDEDDNDDHEKKKNS</sequence>
<dbReference type="PANTHER" id="PTHR37429">
    <property type="entry name" value="PROTEIN CBG19148-RELATED"/>
    <property type="match status" value="1"/>
</dbReference>
<evidence type="ECO:0000259" key="2">
    <source>
        <dbReference type="Pfam" id="PF01579"/>
    </source>
</evidence>